<accession>A0A7C5IZ32</accession>
<keyword evidence="7 8" id="KW-0998">Cell outer membrane</keyword>
<gene>
    <name evidence="13" type="ORF">ENJ98_05395</name>
</gene>
<dbReference type="PANTHER" id="PTHR47234">
    <property type="match status" value="1"/>
</dbReference>
<keyword evidence="5 9" id="KW-0798">TonB box</keyword>
<protein>
    <submittedName>
        <fullName evidence="13">TonB-dependent receptor</fullName>
    </submittedName>
</protein>
<keyword evidence="13" id="KW-0675">Receptor</keyword>
<dbReference type="InterPro" id="IPR036942">
    <property type="entry name" value="Beta-barrel_TonB_sf"/>
</dbReference>
<keyword evidence="3 8" id="KW-1134">Transmembrane beta strand</keyword>
<organism evidence="13">
    <name type="scientific">Thiolapillus brandeum</name>
    <dbReference type="NCBI Taxonomy" id="1076588"/>
    <lineage>
        <taxon>Bacteria</taxon>
        <taxon>Pseudomonadati</taxon>
        <taxon>Pseudomonadota</taxon>
        <taxon>Gammaproteobacteria</taxon>
        <taxon>Chromatiales</taxon>
        <taxon>Sedimenticolaceae</taxon>
        <taxon>Thiolapillus</taxon>
    </lineage>
</organism>
<dbReference type="Pfam" id="PF07715">
    <property type="entry name" value="Plug"/>
    <property type="match status" value="1"/>
</dbReference>
<keyword evidence="2 8" id="KW-0813">Transport</keyword>
<comment type="caution">
    <text evidence="13">The sequence shown here is derived from an EMBL/GenBank/DDBJ whole genome shotgun (WGS) entry which is preliminary data.</text>
</comment>
<proteinExistence type="inferred from homology"/>
<evidence type="ECO:0000256" key="1">
    <source>
        <dbReference type="ARBA" id="ARBA00004571"/>
    </source>
</evidence>
<evidence type="ECO:0000256" key="7">
    <source>
        <dbReference type="ARBA" id="ARBA00023237"/>
    </source>
</evidence>
<evidence type="ECO:0000259" key="12">
    <source>
        <dbReference type="Pfam" id="PF07715"/>
    </source>
</evidence>
<dbReference type="PANTHER" id="PTHR47234:SF2">
    <property type="entry name" value="TONB-DEPENDENT RECEPTOR"/>
    <property type="match status" value="1"/>
</dbReference>
<feature type="domain" description="TonB-dependent receptor plug" evidence="12">
    <location>
        <begin position="54"/>
        <end position="163"/>
    </location>
</feature>
<dbReference type="AlphaFoldDB" id="A0A7C5IZ32"/>
<dbReference type="InterPro" id="IPR012910">
    <property type="entry name" value="Plug_dom"/>
</dbReference>
<keyword evidence="6 8" id="KW-0472">Membrane</keyword>
<dbReference type="SUPFAM" id="SSF56935">
    <property type="entry name" value="Porins"/>
    <property type="match status" value="1"/>
</dbReference>
<dbReference type="EMBL" id="DROM01000324">
    <property type="protein sequence ID" value="HHH13652.1"/>
    <property type="molecule type" value="Genomic_DNA"/>
</dbReference>
<evidence type="ECO:0000256" key="5">
    <source>
        <dbReference type="ARBA" id="ARBA00023077"/>
    </source>
</evidence>
<dbReference type="InterPro" id="IPR037066">
    <property type="entry name" value="Plug_dom_sf"/>
</dbReference>
<dbReference type="Gene3D" id="2.40.170.20">
    <property type="entry name" value="TonB-dependent receptor, beta-barrel domain"/>
    <property type="match status" value="1"/>
</dbReference>
<comment type="similarity">
    <text evidence="8 9">Belongs to the TonB-dependent receptor family.</text>
</comment>
<keyword evidence="10" id="KW-0732">Signal</keyword>
<evidence type="ECO:0000256" key="2">
    <source>
        <dbReference type="ARBA" id="ARBA00022448"/>
    </source>
</evidence>
<dbReference type="Gene3D" id="2.170.130.10">
    <property type="entry name" value="TonB-dependent receptor, plug domain"/>
    <property type="match status" value="1"/>
</dbReference>
<dbReference type="PROSITE" id="PS52016">
    <property type="entry name" value="TONB_DEPENDENT_REC_3"/>
    <property type="match status" value="1"/>
</dbReference>
<sequence>MARIRKSSFRRAASWTSAGLIFLSLPLAAEEPVQLEKERVTGSHIRRIDVAGATPIAVIDRRQIERSGLSTVADVLRQSPWNTFGSFREVSGNTGQSQAQVSLRGLGAERTLVLIDGHRLPPSPVVDGEAVDLNILPLAAVERIEILKEGASAIYGSEAIGGVINIILRKDYEGTELNGLVERPSQEGADAEGASLVHGGRYSRGSYLFSLEYHNKDIIWSRDRWWSRKELGDGVNFDTTRGISLLGNTAWPYATGLYEPYKGSCDPAVFAGVFNHPDGGQVCAYAWADVAGETNHLEKGSGFLYLDYEIDEETTLYLQNLLSRVRSTGRFAPAAGWVTVFDPFYGDWADLGLRFHAFGPRNDTMVNLQLDSMVGLRGTLADSVEYDLFVRYNQYDADYTGKNYILYSAAVTHIENGNYDPANPWATPAWVMDEMRTTIGRDMHYDYFNAGVNLTGEAPLALAGGNLAWAAGYEYRDEDFADIYDENSQAEDVIGTAGSSAEGDRRQWALYGEVMLPVLESLELTAALRHDSYSDVGSKTSPQLKAHWQPREDLMLRASWGRGFRAPSMSDLHTAPGWGVETVRDCPPPYACAAEEVWVLSGGNEALDPERSESWNLGFFWSPAQDLDLELDYYDITIHDAIQTYSAQALLNLEHQGLPLPAGTAVVRDAWGGISEIHSTLSNVSRLRTRGIDLSGRYRIGLGSMGSLEPGFTWVHVLEYDYQLAPELESKDYAGTWSAAVG</sequence>
<keyword evidence="4 8" id="KW-0812">Transmembrane</keyword>
<evidence type="ECO:0000256" key="8">
    <source>
        <dbReference type="PROSITE-ProRule" id="PRU01360"/>
    </source>
</evidence>
<feature type="chain" id="PRO_5028039528" evidence="10">
    <location>
        <begin position="30"/>
        <end position="742"/>
    </location>
</feature>
<feature type="non-terminal residue" evidence="13">
    <location>
        <position position="742"/>
    </location>
</feature>
<evidence type="ECO:0000256" key="6">
    <source>
        <dbReference type="ARBA" id="ARBA00023136"/>
    </source>
</evidence>
<evidence type="ECO:0000256" key="9">
    <source>
        <dbReference type="RuleBase" id="RU003357"/>
    </source>
</evidence>
<feature type="signal peptide" evidence="10">
    <location>
        <begin position="1"/>
        <end position="29"/>
    </location>
</feature>
<evidence type="ECO:0000259" key="11">
    <source>
        <dbReference type="Pfam" id="PF00593"/>
    </source>
</evidence>
<dbReference type="Proteomes" id="UP000886100">
    <property type="component" value="Unassembled WGS sequence"/>
</dbReference>
<feature type="domain" description="TonB-dependent receptor-like beta-barrel" evidence="11">
    <location>
        <begin position="325"/>
        <end position="718"/>
    </location>
</feature>
<evidence type="ECO:0000313" key="13">
    <source>
        <dbReference type="EMBL" id="HHH13652.1"/>
    </source>
</evidence>
<dbReference type="InterPro" id="IPR000531">
    <property type="entry name" value="Beta-barrel_TonB"/>
</dbReference>
<comment type="subcellular location">
    <subcellularLocation>
        <location evidence="1 8">Cell outer membrane</location>
        <topology evidence="1 8">Multi-pass membrane protein</topology>
    </subcellularLocation>
</comment>
<name>A0A7C5IZ32_9GAMM</name>
<dbReference type="InterPro" id="IPR039426">
    <property type="entry name" value="TonB-dep_rcpt-like"/>
</dbReference>
<dbReference type="GO" id="GO:0009279">
    <property type="term" value="C:cell outer membrane"/>
    <property type="evidence" value="ECO:0007669"/>
    <property type="project" value="UniProtKB-SubCell"/>
</dbReference>
<dbReference type="Pfam" id="PF00593">
    <property type="entry name" value="TonB_dep_Rec_b-barrel"/>
    <property type="match status" value="1"/>
</dbReference>
<evidence type="ECO:0000256" key="4">
    <source>
        <dbReference type="ARBA" id="ARBA00022692"/>
    </source>
</evidence>
<reference evidence="13" key="1">
    <citation type="journal article" date="2020" name="mSystems">
        <title>Genome- and Community-Level Interaction Insights into Carbon Utilization and Element Cycling Functions of Hydrothermarchaeota in Hydrothermal Sediment.</title>
        <authorList>
            <person name="Zhou Z."/>
            <person name="Liu Y."/>
            <person name="Xu W."/>
            <person name="Pan J."/>
            <person name="Luo Z.H."/>
            <person name="Li M."/>
        </authorList>
    </citation>
    <scope>NUCLEOTIDE SEQUENCE [LARGE SCALE GENOMIC DNA]</scope>
    <source>
        <strain evidence="13">HyVt-535</strain>
    </source>
</reference>
<evidence type="ECO:0000256" key="3">
    <source>
        <dbReference type="ARBA" id="ARBA00022452"/>
    </source>
</evidence>
<evidence type="ECO:0000256" key="10">
    <source>
        <dbReference type="SAM" id="SignalP"/>
    </source>
</evidence>